<keyword evidence="5" id="KW-0456">Lyase</keyword>
<dbReference type="GO" id="GO:0005524">
    <property type="term" value="F:ATP binding"/>
    <property type="evidence" value="ECO:0007669"/>
    <property type="project" value="UniProtKB-UniRule"/>
</dbReference>
<evidence type="ECO:0000256" key="1">
    <source>
        <dbReference type="ARBA" id="ARBA00022741"/>
    </source>
</evidence>
<reference evidence="6 8" key="2">
    <citation type="journal article" date="2015" name="Genome Announc.">
        <title>Expanding the biotechnology potential of lactobacilli through comparative genomics of 213 strains and associated genera.</title>
        <authorList>
            <person name="Sun Z."/>
            <person name="Harris H.M."/>
            <person name="McCann A."/>
            <person name="Guo C."/>
            <person name="Argimon S."/>
            <person name="Zhang W."/>
            <person name="Yang X."/>
            <person name="Jeffery I.B."/>
            <person name="Cooney J.C."/>
            <person name="Kagawa T.F."/>
            <person name="Liu W."/>
            <person name="Song Y."/>
            <person name="Salvetti E."/>
            <person name="Wrobel A."/>
            <person name="Rasinkangas P."/>
            <person name="Parkhill J."/>
            <person name="Rea M.C."/>
            <person name="O'Sullivan O."/>
            <person name="Ritari J."/>
            <person name="Douillard F.P."/>
            <person name="Paul Ross R."/>
            <person name="Yang R."/>
            <person name="Briner A.E."/>
            <person name="Felis G.E."/>
            <person name="de Vos W.M."/>
            <person name="Barrangou R."/>
            <person name="Klaenhammer T.R."/>
            <person name="Caufield P.W."/>
            <person name="Cui Y."/>
            <person name="Zhang H."/>
            <person name="O'Toole P.W."/>
        </authorList>
    </citation>
    <scope>NUCLEOTIDE SEQUENCE [LARGE SCALE GENOMIC DNA]</scope>
    <source>
        <strain evidence="6 8">DSM 18382</strain>
    </source>
</reference>
<protein>
    <recommendedName>
        <fullName evidence="3">[Citrate [pro-3S]-lyase] ligase</fullName>
        <ecNumber evidence="3">6.2.1.22</ecNumber>
    </recommendedName>
</protein>
<dbReference type="AlphaFoldDB" id="X0PHI6"/>
<dbReference type="NCBIfam" id="TIGR00125">
    <property type="entry name" value="cyt_tran_rel"/>
    <property type="match status" value="1"/>
</dbReference>
<dbReference type="RefSeq" id="WP_035179267.1">
    <property type="nucleotide sequence ID" value="NZ_AZFY01000014.1"/>
</dbReference>
<keyword evidence="8" id="KW-1185">Reference proteome</keyword>
<dbReference type="SMART" id="SM00764">
    <property type="entry name" value="Citrate_ly_lig"/>
    <property type="match status" value="1"/>
</dbReference>
<dbReference type="GO" id="GO:0008771">
    <property type="term" value="F:[citrate (pro-3S)-lyase] ligase activity"/>
    <property type="evidence" value="ECO:0007669"/>
    <property type="project" value="UniProtKB-EC"/>
</dbReference>
<feature type="domain" description="Citrate lyase ligase C-terminal" evidence="4">
    <location>
        <begin position="151"/>
        <end position="332"/>
    </location>
</feature>
<name>X0PHI6_9LACO</name>
<dbReference type="GO" id="GO:0016829">
    <property type="term" value="F:lyase activity"/>
    <property type="evidence" value="ECO:0007669"/>
    <property type="project" value="UniProtKB-KW"/>
</dbReference>
<comment type="caution">
    <text evidence="5">The sequence shown here is derived from an EMBL/GenBank/DDBJ whole genome shotgun (WGS) entry which is preliminary data.</text>
</comment>
<dbReference type="Proteomes" id="UP000019488">
    <property type="component" value="Unassembled WGS sequence"/>
</dbReference>
<evidence type="ECO:0000256" key="3">
    <source>
        <dbReference type="PIRNR" id="PIRNR005751"/>
    </source>
</evidence>
<keyword evidence="2 3" id="KW-0067">ATP-binding</keyword>
<dbReference type="PIRSF" id="PIRSF005751">
    <property type="entry name" value="Acet_citr_lig"/>
    <property type="match status" value="1"/>
</dbReference>
<proteinExistence type="predicted"/>
<dbReference type="OrthoDB" id="9779753at2"/>
<accession>X0PHI6</accession>
<dbReference type="InterPro" id="IPR013166">
    <property type="entry name" value="Citrate_lyase_ligase_C"/>
</dbReference>
<dbReference type="Pfam" id="PF08218">
    <property type="entry name" value="Citrate_ly_lig"/>
    <property type="match status" value="1"/>
</dbReference>
<evidence type="ECO:0000256" key="2">
    <source>
        <dbReference type="ARBA" id="ARBA00022840"/>
    </source>
</evidence>
<dbReference type="EC" id="6.2.1.22" evidence="3"/>
<keyword evidence="1 3" id="KW-0547">Nucleotide-binding</keyword>
<dbReference type="InterPro" id="IPR014729">
    <property type="entry name" value="Rossmann-like_a/b/a_fold"/>
</dbReference>
<evidence type="ECO:0000313" key="5">
    <source>
        <dbReference type="EMBL" id="GAF36492.1"/>
    </source>
</evidence>
<evidence type="ECO:0000313" key="6">
    <source>
        <dbReference type="EMBL" id="KRM12214.1"/>
    </source>
</evidence>
<comment type="function">
    <text evidence="3">Acetylation of prosthetic group (2-(5''-phosphoribosyl)-3'-dephosphocoenzyme-A) of the gamma subunit of citrate lyase.</text>
</comment>
<dbReference type="Gene3D" id="3.40.50.620">
    <property type="entry name" value="HUPs"/>
    <property type="match status" value="1"/>
</dbReference>
<evidence type="ECO:0000259" key="4">
    <source>
        <dbReference type="SMART" id="SM00764"/>
    </source>
</evidence>
<dbReference type="InterPro" id="IPR005216">
    <property type="entry name" value="Citrate_lyase_ligase"/>
</dbReference>
<keyword evidence="3 5" id="KW-0436">Ligase</keyword>
<comment type="catalytic activity">
    <reaction evidence="3">
        <text>holo-[citrate lyase ACP] + acetate + ATP = acetyl-[citrate lyase ACP] + AMP + diphosphate</text>
        <dbReference type="Rhea" id="RHEA:23788"/>
        <dbReference type="Rhea" id="RHEA-COMP:10158"/>
        <dbReference type="Rhea" id="RHEA-COMP:13710"/>
        <dbReference type="ChEBI" id="CHEBI:30089"/>
        <dbReference type="ChEBI" id="CHEBI:30616"/>
        <dbReference type="ChEBI" id="CHEBI:33019"/>
        <dbReference type="ChEBI" id="CHEBI:82683"/>
        <dbReference type="ChEBI" id="CHEBI:137976"/>
        <dbReference type="ChEBI" id="CHEBI:456215"/>
        <dbReference type="EC" id="6.2.1.22"/>
    </reaction>
</comment>
<dbReference type="NCBIfam" id="TIGR00124">
    <property type="entry name" value="cit_ly_ligase"/>
    <property type="match status" value="1"/>
</dbReference>
<reference evidence="5" key="1">
    <citation type="journal article" date="2014" name="Genome Announc.">
        <title>Draft Genome Sequences of Two Lactobacillus Strains, L. farraginis JCM 14108T and L. composti JCM 14202T, Isolated from Compost of Distilled Shochu Residue.</title>
        <authorList>
            <person name="Yuki M."/>
            <person name="Oshima K."/>
            <person name="Suda W."/>
            <person name="Kitahara M."/>
            <person name="Kitamura K."/>
            <person name="Iida T."/>
            <person name="Hattori M."/>
            <person name="Ohkuma M."/>
        </authorList>
    </citation>
    <scope>NUCLEOTIDE SEQUENCE [LARGE SCALE GENOMIC DNA]</scope>
    <source>
        <strain evidence="5">JCM 14108</strain>
    </source>
</reference>
<dbReference type="EMBL" id="BAKI01000012">
    <property type="protein sequence ID" value="GAF36492.1"/>
    <property type="molecule type" value="Genomic_DNA"/>
</dbReference>
<gene>
    <name evidence="6" type="ORF">FD41_GL000570</name>
    <name evidence="5" type="ORF">JCM14108_1461</name>
</gene>
<evidence type="ECO:0000313" key="8">
    <source>
        <dbReference type="Proteomes" id="UP000051966"/>
    </source>
</evidence>
<dbReference type="STRING" id="1423743.FD41_GL000570"/>
<dbReference type="PANTHER" id="PTHR40599:SF1">
    <property type="entry name" value="[CITRATE [PRO-3S]-LYASE] LIGASE"/>
    <property type="match status" value="1"/>
</dbReference>
<dbReference type="PANTHER" id="PTHR40599">
    <property type="entry name" value="[CITRATE [PRO-3S]-LYASE] LIGASE"/>
    <property type="match status" value="1"/>
</dbReference>
<sequence>MYESIEQLNLNDPRKRQQWENFLKSLGISNFSDKEINGIDLTLGMYDGNELVGTGSAAGNVLKFIGVCNKGVTQGARFNRIISELTSRLYQNQIFHILVFTKKKYSQSFQHLGFTELASTDSAAFLETGSPNITDYLDELPKVVDQEHQSIAGIVMNANPFTLGHRYLIERAASENDWVYVFVVNTDASLFSTDERVALVKQGTADLKNVMVVSGGDYMVSYATFPAYFLPDSVTNIAYQTTMDARIFRDRIAPALHIGTRYIGTEPYSNTTSQYNKALLRELPPKVKVREIKRLKTAAGQYITATQVRKIIQEGDVTRIKELLPKTTYQFIEDHLDMLELRIKKGMNIDGN</sequence>
<organism evidence="5 7">
    <name type="scientific">Lentilactobacillus farraginis DSM 18382 = JCM 14108</name>
    <dbReference type="NCBI Taxonomy" id="1423743"/>
    <lineage>
        <taxon>Bacteria</taxon>
        <taxon>Bacillati</taxon>
        <taxon>Bacillota</taxon>
        <taxon>Bacilli</taxon>
        <taxon>Lactobacillales</taxon>
        <taxon>Lactobacillaceae</taxon>
        <taxon>Lentilactobacillus</taxon>
    </lineage>
</organism>
<dbReference type="InterPro" id="IPR004821">
    <property type="entry name" value="Cyt_trans-like"/>
</dbReference>
<dbReference type="PATRIC" id="fig|1423743.5.peg.585"/>
<dbReference type="Proteomes" id="UP000051966">
    <property type="component" value="Unassembled WGS sequence"/>
</dbReference>
<dbReference type="SUPFAM" id="SSF52374">
    <property type="entry name" value="Nucleotidylyl transferase"/>
    <property type="match status" value="1"/>
</dbReference>
<evidence type="ECO:0000313" key="7">
    <source>
        <dbReference type="Proteomes" id="UP000019488"/>
    </source>
</evidence>
<dbReference type="EMBL" id="AZFY01000014">
    <property type="protein sequence ID" value="KRM12214.1"/>
    <property type="molecule type" value="Genomic_DNA"/>
</dbReference>